<evidence type="ECO:0000256" key="6">
    <source>
        <dbReference type="SAM" id="MobiDB-lite"/>
    </source>
</evidence>
<feature type="compositionally biased region" description="Polar residues" evidence="6">
    <location>
        <begin position="206"/>
        <end position="231"/>
    </location>
</feature>
<dbReference type="GO" id="GO:0007165">
    <property type="term" value="P:signal transduction"/>
    <property type="evidence" value="ECO:0007669"/>
    <property type="project" value="InterPro"/>
</dbReference>
<dbReference type="SUPFAM" id="SSF48350">
    <property type="entry name" value="GTPase activation domain, GAP"/>
    <property type="match status" value="1"/>
</dbReference>
<dbReference type="AlphaFoldDB" id="E5R3I2"/>
<feature type="region of interest" description="Disordered" evidence="6">
    <location>
        <begin position="557"/>
        <end position="607"/>
    </location>
</feature>
<evidence type="ECO:0000256" key="5">
    <source>
        <dbReference type="SAM" id="Coils"/>
    </source>
</evidence>
<dbReference type="SMART" id="SM00132">
    <property type="entry name" value="LIM"/>
    <property type="match status" value="2"/>
</dbReference>
<evidence type="ECO:0000256" key="4">
    <source>
        <dbReference type="PROSITE-ProRule" id="PRU00125"/>
    </source>
</evidence>
<keyword evidence="4" id="KW-0440">LIM domain</keyword>
<feature type="region of interest" description="Disordered" evidence="6">
    <location>
        <begin position="773"/>
        <end position="805"/>
    </location>
</feature>
<dbReference type="CDD" id="cd09394">
    <property type="entry name" value="LIM1_Rga"/>
    <property type="match status" value="1"/>
</dbReference>
<dbReference type="InterPro" id="IPR000198">
    <property type="entry name" value="RhoGAP_dom"/>
</dbReference>
<dbReference type="HOGENOM" id="CLU_003874_0_0_1"/>
<dbReference type="GeneID" id="10033068"/>
<dbReference type="FunCoup" id="E5R3I2">
    <property type="interactions" value="137"/>
</dbReference>
<dbReference type="GO" id="GO:0046872">
    <property type="term" value="F:metal ion binding"/>
    <property type="evidence" value="ECO:0007669"/>
    <property type="project" value="UniProtKB-KW"/>
</dbReference>
<evidence type="ECO:0000313" key="9">
    <source>
        <dbReference type="EMBL" id="EFQ98781.1"/>
    </source>
</evidence>
<dbReference type="InParanoid" id="E5R3I2"/>
<dbReference type="GO" id="GO:0005938">
    <property type="term" value="C:cell cortex"/>
    <property type="evidence" value="ECO:0007669"/>
    <property type="project" value="UniProtKB-ARBA"/>
</dbReference>
<dbReference type="SMART" id="SM00324">
    <property type="entry name" value="RhoGAP"/>
    <property type="match status" value="1"/>
</dbReference>
<proteinExistence type="predicted"/>
<dbReference type="RefSeq" id="XP_003177733.1">
    <property type="nucleotide sequence ID" value="XM_003177685.1"/>
</dbReference>
<reference evidence="10" key="1">
    <citation type="journal article" date="2012" name="MBio">
        <title>Comparative genome analysis of Trichophyton rubrum and related dermatophytes reveals candidate genes involved in infection.</title>
        <authorList>
            <person name="Martinez D.A."/>
            <person name="Oliver B.G."/>
            <person name="Graeser Y."/>
            <person name="Goldberg J.M."/>
            <person name="Li W."/>
            <person name="Martinez-Rossi N.M."/>
            <person name="Monod M."/>
            <person name="Shelest E."/>
            <person name="Barton R.C."/>
            <person name="Birch E."/>
            <person name="Brakhage A.A."/>
            <person name="Chen Z."/>
            <person name="Gurr S.J."/>
            <person name="Heiman D."/>
            <person name="Heitman J."/>
            <person name="Kosti I."/>
            <person name="Rossi A."/>
            <person name="Saif S."/>
            <person name="Samalova M."/>
            <person name="Saunders C.W."/>
            <person name="Shea T."/>
            <person name="Summerbell R.C."/>
            <person name="Xu J."/>
            <person name="Young S."/>
            <person name="Zeng Q."/>
            <person name="Birren B.W."/>
            <person name="Cuomo C.A."/>
            <person name="White T.C."/>
        </authorList>
    </citation>
    <scope>NUCLEOTIDE SEQUENCE [LARGE SCALE GENOMIC DNA]</scope>
    <source>
        <strain evidence="10">ATCC MYA-4604 / CBS 118893</strain>
    </source>
</reference>
<dbReference type="PROSITE" id="PS50238">
    <property type="entry name" value="RHOGAP"/>
    <property type="match status" value="1"/>
</dbReference>
<keyword evidence="10" id="KW-1185">Reference proteome</keyword>
<dbReference type="Pfam" id="PF00620">
    <property type="entry name" value="RhoGAP"/>
    <property type="match status" value="1"/>
</dbReference>
<feature type="domain" description="Rho-GAP" evidence="8">
    <location>
        <begin position="940"/>
        <end position="1127"/>
    </location>
</feature>
<keyword evidence="2 4" id="KW-0479">Metal-binding</keyword>
<organism evidence="10">
    <name type="scientific">Arthroderma gypseum (strain ATCC MYA-4604 / CBS 118893)</name>
    <name type="common">Microsporum gypseum</name>
    <dbReference type="NCBI Taxonomy" id="535722"/>
    <lineage>
        <taxon>Eukaryota</taxon>
        <taxon>Fungi</taxon>
        <taxon>Dikarya</taxon>
        <taxon>Ascomycota</taxon>
        <taxon>Pezizomycotina</taxon>
        <taxon>Eurotiomycetes</taxon>
        <taxon>Eurotiomycetidae</taxon>
        <taxon>Onygenales</taxon>
        <taxon>Arthrodermataceae</taxon>
        <taxon>Nannizzia</taxon>
    </lineage>
</organism>
<dbReference type="CDD" id="cd09395">
    <property type="entry name" value="LIM2_Rga"/>
    <property type="match status" value="1"/>
</dbReference>
<evidence type="ECO:0000256" key="3">
    <source>
        <dbReference type="ARBA" id="ARBA00022833"/>
    </source>
</evidence>
<keyword evidence="3 4" id="KW-0862">Zinc</keyword>
<dbReference type="InterPro" id="IPR001781">
    <property type="entry name" value="Znf_LIM"/>
</dbReference>
<dbReference type="Proteomes" id="UP000002669">
    <property type="component" value="Unassembled WGS sequence"/>
</dbReference>
<dbReference type="eggNOG" id="KOG1704">
    <property type="taxonomic scope" value="Eukaryota"/>
</dbReference>
<dbReference type="eggNOG" id="KOG1453">
    <property type="taxonomic scope" value="Eukaryota"/>
</dbReference>
<protein>
    <submittedName>
        <fullName evidence="9">Rho-type GTPase-activating protein 1</fullName>
    </submittedName>
</protein>
<evidence type="ECO:0000256" key="1">
    <source>
        <dbReference type="ARBA" id="ARBA00022468"/>
    </source>
</evidence>
<dbReference type="Pfam" id="PF00412">
    <property type="entry name" value="LIM"/>
    <property type="match status" value="1"/>
</dbReference>
<feature type="region of interest" description="Disordered" evidence="6">
    <location>
        <begin position="138"/>
        <end position="280"/>
    </location>
</feature>
<dbReference type="GO" id="GO:0005096">
    <property type="term" value="F:GTPase activator activity"/>
    <property type="evidence" value="ECO:0007669"/>
    <property type="project" value="UniProtKB-KW"/>
</dbReference>
<accession>E5R3I2</accession>
<dbReference type="OrthoDB" id="79452at2759"/>
<dbReference type="EMBL" id="DS989822">
    <property type="protein sequence ID" value="EFQ98781.1"/>
    <property type="molecule type" value="Genomic_DNA"/>
</dbReference>
<dbReference type="CDD" id="cd00159">
    <property type="entry name" value="RhoGAP"/>
    <property type="match status" value="1"/>
</dbReference>
<feature type="compositionally biased region" description="Polar residues" evidence="6">
    <location>
        <begin position="321"/>
        <end position="367"/>
    </location>
</feature>
<feature type="compositionally biased region" description="Basic and acidic residues" evidence="6">
    <location>
        <begin position="424"/>
        <end position="456"/>
    </location>
</feature>
<keyword evidence="1" id="KW-0343">GTPase activation</keyword>
<evidence type="ECO:0000259" key="7">
    <source>
        <dbReference type="PROSITE" id="PS50023"/>
    </source>
</evidence>
<dbReference type="FunFam" id="1.10.555.10:FF:000043">
    <property type="entry name" value="Rho GTPase activator Rga"/>
    <property type="match status" value="1"/>
</dbReference>
<dbReference type="PROSITE" id="PS00478">
    <property type="entry name" value="LIM_DOMAIN_1"/>
    <property type="match status" value="1"/>
</dbReference>
<feature type="compositionally biased region" description="Low complexity" evidence="6">
    <location>
        <begin position="457"/>
        <end position="497"/>
    </location>
</feature>
<dbReference type="Gene3D" id="2.10.110.10">
    <property type="entry name" value="Cysteine Rich Protein"/>
    <property type="match status" value="2"/>
</dbReference>
<feature type="compositionally biased region" description="Polar residues" evidence="6">
    <location>
        <begin position="404"/>
        <end position="420"/>
    </location>
</feature>
<evidence type="ECO:0000256" key="2">
    <source>
        <dbReference type="ARBA" id="ARBA00022723"/>
    </source>
</evidence>
<dbReference type="STRING" id="535722.E5R3I2"/>
<feature type="compositionally biased region" description="Polar residues" evidence="6">
    <location>
        <begin position="588"/>
        <end position="604"/>
    </location>
</feature>
<gene>
    <name evidence="9" type="ORF">MGYG_01796</name>
</gene>
<dbReference type="InterPro" id="IPR050729">
    <property type="entry name" value="Rho-GAP"/>
</dbReference>
<feature type="region of interest" description="Disordered" evidence="6">
    <location>
        <begin position="875"/>
        <end position="937"/>
    </location>
</feature>
<feature type="coiled-coil region" evidence="5">
    <location>
        <begin position="717"/>
        <end position="768"/>
    </location>
</feature>
<sequence length="1132" mass="124581">MDMDASASTESPDDQDDFPIHCKGCGEILEEGKAFELAGNRWHIDCFRCHTCGAYLDSDVNLLMVGDGSLVCRNCAYSCSSCGSKIDDVAIVTGEQAFCAGCFKCRNCKKKIENLRYARTSQGIFCMDCHESLMSRRRKRTARNAAQRQKLPAPSMHLDKSLPSLPPSMVAPDNNAPPPSSSDIYSDSTSEHLPQSRQEDDRAARSYSSHQDNNQLLPSSTYNSNRQSVATHRSDGSGGGEEFLIPVAFDPTPSEHTSPHLGSPHSSMTPSDGPKDYFSRVGSNALGISADGSSVLSPTHIAYQDKRQMNPNSQQWIQETITPPQSQTTNNAVQRTGSHSARTSINIDSSRLSQEGSRSKDQATSGGSIHLTPGERSSNRHSVPGKEAFTSQSSSFNPRKKPFNEQSNPGTISSSSNQLQYPPKRGDSLESSKLHHNIQRKDVSQSAQDHAEKPEGTVRSSTSSDYASVASKAIESTPPTHSNAATSASAAVSPSHTRSASGGVGGYALPPDSQRQASSGSSPGLLRYSAVGDFSLDEDMARILGDDPQAQDSFLRKVSNSVRHGRSFSDKGSRLSRDSKWPAKSPLETGSSGNDISSPTSSGVDSKDELTWLKNELKRERQKVIEKDQKILELETSLNATVNIKQVNTELREKRSTMIFLDAQKEIILRELEVWKEHITAEKKNNKPLDLGKMSNSVLRDLAESLENLKNTFAPQIEDLIQKRNDLVEELSNLGKMKDKSFQEFEQLSLKNAQLAELNNQLVHQIQELYKANSNTSSGSSRQPPNGLGIYSHQKDKPSTSLEARSTPYEAVTSSSNVTVPEEAEPATVIQGPHVVNIRKGQPKKFTWKKGQNVAKGVTKGLKGAFLYQRDGQLNDNSSFVSTPQHENNGSAMPRSQTQDPSRQGFGFFGSNQKTKPTPWRGQSNGSSPGLDTPTSLFGGELEQRLEIEKAVIPSVVTRCIEEVELRGMDVEGIYRKSGGSSQVQAIREGFERSRDYDISDPDLDINAITSTLKQYFRMLPTPLVTYPVYDILIEATDVTPVSARVEIIQQALQELPRVHRDVLEFLVFHLKRVVDREKENLMTSLNIAVVFAPTILRPESLSREMTDVQKKNETIQFMVENCQDIFMGIEE</sequence>
<dbReference type="PANTHER" id="PTHR23176">
    <property type="entry name" value="RHO/RAC/CDC GTPASE-ACTIVATING PROTEIN"/>
    <property type="match status" value="1"/>
</dbReference>
<feature type="domain" description="LIM zinc-binding" evidence="7">
    <location>
        <begin position="20"/>
        <end position="82"/>
    </location>
</feature>
<feature type="compositionally biased region" description="Basic and acidic residues" evidence="6">
    <location>
        <begin position="567"/>
        <end position="581"/>
    </location>
</feature>
<dbReference type="PROSITE" id="PS50023">
    <property type="entry name" value="LIM_DOMAIN_2"/>
    <property type="match status" value="1"/>
</dbReference>
<dbReference type="InterPro" id="IPR008936">
    <property type="entry name" value="Rho_GTPase_activation_prot"/>
</dbReference>
<name>E5R3I2_ARTGP</name>
<feature type="compositionally biased region" description="Polar residues" evidence="6">
    <location>
        <begin position="875"/>
        <end position="902"/>
    </location>
</feature>
<feature type="compositionally biased region" description="Polar residues" evidence="6">
    <location>
        <begin position="773"/>
        <end position="784"/>
    </location>
</feature>
<feature type="compositionally biased region" description="Polar residues" evidence="6">
    <location>
        <begin position="910"/>
        <end position="936"/>
    </location>
</feature>
<feature type="region of interest" description="Disordered" evidence="6">
    <location>
        <begin position="321"/>
        <end position="524"/>
    </location>
</feature>
<evidence type="ECO:0000259" key="8">
    <source>
        <dbReference type="PROSITE" id="PS50238"/>
    </source>
</evidence>
<evidence type="ECO:0000313" key="10">
    <source>
        <dbReference type="Proteomes" id="UP000002669"/>
    </source>
</evidence>
<dbReference type="OMA" id="GFERSPQ"/>
<feature type="compositionally biased region" description="Polar residues" evidence="6">
    <location>
        <begin position="513"/>
        <end position="522"/>
    </location>
</feature>
<keyword evidence="5" id="KW-0175">Coiled coil</keyword>
<dbReference type="PANTHER" id="PTHR23176:SF128">
    <property type="entry name" value="RHO GTPASE-ACTIVATING PROTEIN RGD1"/>
    <property type="match status" value="1"/>
</dbReference>
<dbReference type="VEuPathDB" id="FungiDB:MGYG_01796"/>
<dbReference type="FunFam" id="2.10.110.10:FF:000044">
    <property type="entry name" value="Rho GTPase activator Rga"/>
    <property type="match status" value="1"/>
</dbReference>
<dbReference type="Gene3D" id="1.10.555.10">
    <property type="entry name" value="Rho GTPase activation protein"/>
    <property type="match status" value="1"/>
</dbReference>